<proteinExistence type="predicted"/>
<dbReference type="EMBL" id="VIWX01000004">
    <property type="protein sequence ID" value="TWF93903.1"/>
    <property type="molecule type" value="Genomic_DNA"/>
</dbReference>
<dbReference type="Proteomes" id="UP000316184">
    <property type="component" value="Unassembled WGS sequence"/>
</dbReference>
<dbReference type="AlphaFoldDB" id="A0A561U3H2"/>
<comment type="caution">
    <text evidence="1">The sequence shown here is derived from an EMBL/GenBank/DDBJ whole genome shotgun (WGS) entry which is preliminary data.</text>
</comment>
<evidence type="ECO:0000313" key="1">
    <source>
        <dbReference type="EMBL" id="TWF93903.1"/>
    </source>
</evidence>
<evidence type="ECO:0000313" key="2">
    <source>
        <dbReference type="Proteomes" id="UP000316184"/>
    </source>
</evidence>
<gene>
    <name evidence="1" type="ORF">FHU35_14184</name>
</gene>
<name>A0A561U3H2_9PSEU</name>
<protein>
    <submittedName>
        <fullName evidence="1">Uncharacterized protein</fullName>
    </submittedName>
</protein>
<organism evidence="1 2">
    <name type="scientific">Saccharopolyspora dendranthemae</name>
    <dbReference type="NCBI Taxonomy" id="1181886"/>
    <lineage>
        <taxon>Bacteria</taxon>
        <taxon>Bacillati</taxon>
        <taxon>Actinomycetota</taxon>
        <taxon>Actinomycetes</taxon>
        <taxon>Pseudonocardiales</taxon>
        <taxon>Pseudonocardiaceae</taxon>
        <taxon>Saccharopolyspora</taxon>
    </lineage>
</organism>
<keyword evidence="2" id="KW-1185">Reference proteome</keyword>
<dbReference type="RefSeq" id="WP_145741868.1">
    <property type="nucleotide sequence ID" value="NZ_VIWX01000004.1"/>
</dbReference>
<sequence>MSKDAPSEWARAVLNSTLAALGRLAERAGGKLEATVLAAWLDGEFAYIVYRKTGQRGTFGYWYDTHEGYTGPLQSDPGAVGYEYALLAIHEPHGDAPESDIERGRITWWDTPGEGTTVWPDDLPPAGVYPFLVSPQSF</sequence>
<accession>A0A561U3H2</accession>
<reference evidence="1 2" key="1">
    <citation type="submission" date="2019-06" db="EMBL/GenBank/DDBJ databases">
        <title>Sequencing the genomes of 1000 actinobacteria strains.</title>
        <authorList>
            <person name="Klenk H.-P."/>
        </authorList>
    </citation>
    <scope>NUCLEOTIDE SEQUENCE [LARGE SCALE GENOMIC DNA]</scope>
    <source>
        <strain evidence="1 2">DSM 46699</strain>
    </source>
</reference>